<dbReference type="EMBL" id="JACJPY010000025">
    <property type="protein sequence ID" value="MBD2150405.1"/>
    <property type="molecule type" value="Genomic_DNA"/>
</dbReference>
<dbReference type="RefSeq" id="WP_190350772.1">
    <property type="nucleotide sequence ID" value="NZ_JACJPY010000025.1"/>
</dbReference>
<keyword evidence="2" id="KW-1185">Reference proteome</keyword>
<gene>
    <name evidence="1" type="ORF">H6F44_09780</name>
</gene>
<reference evidence="1" key="2">
    <citation type="submission" date="2020-08" db="EMBL/GenBank/DDBJ databases">
        <authorList>
            <person name="Chen M."/>
            <person name="Teng W."/>
            <person name="Zhao L."/>
            <person name="Hu C."/>
            <person name="Zhou Y."/>
            <person name="Han B."/>
            <person name="Song L."/>
            <person name="Shu W."/>
        </authorList>
    </citation>
    <scope>NUCLEOTIDE SEQUENCE</scope>
    <source>
        <strain evidence="1">FACHB-1277</strain>
    </source>
</reference>
<comment type="caution">
    <text evidence="1">The sequence shown here is derived from an EMBL/GenBank/DDBJ whole genome shotgun (WGS) entry which is preliminary data.</text>
</comment>
<dbReference type="AlphaFoldDB" id="A0A926USH3"/>
<name>A0A926USH3_9CYAN</name>
<accession>A0A926USH3</accession>
<protein>
    <submittedName>
        <fullName evidence="1">Uncharacterized protein</fullName>
    </submittedName>
</protein>
<proteinExistence type="predicted"/>
<dbReference type="Proteomes" id="UP000631421">
    <property type="component" value="Unassembled WGS sequence"/>
</dbReference>
<evidence type="ECO:0000313" key="2">
    <source>
        <dbReference type="Proteomes" id="UP000631421"/>
    </source>
</evidence>
<reference evidence="1" key="1">
    <citation type="journal article" date="2015" name="ISME J.">
        <title>Draft Genome Sequence of Streptomyces incarnatus NRRL8089, which Produces the Nucleoside Antibiotic Sinefungin.</title>
        <authorList>
            <person name="Oshima K."/>
            <person name="Hattori M."/>
            <person name="Shimizu H."/>
            <person name="Fukuda K."/>
            <person name="Nemoto M."/>
            <person name="Inagaki K."/>
            <person name="Tamura T."/>
        </authorList>
    </citation>
    <scope>NUCLEOTIDE SEQUENCE</scope>
    <source>
        <strain evidence="1">FACHB-1277</strain>
    </source>
</reference>
<sequence>MAFPKSLSAWIRFRKFASGDRLKNIPEQEQWLWDNPQTLASLERGLEQAASGETYDLGSFSQYVNLEIED</sequence>
<organism evidence="1 2">
    <name type="scientific">Pseudanabaena cinerea FACHB-1277</name>
    <dbReference type="NCBI Taxonomy" id="2949581"/>
    <lineage>
        <taxon>Bacteria</taxon>
        <taxon>Bacillati</taxon>
        <taxon>Cyanobacteriota</taxon>
        <taxon>Cyanophyceae</taxon>
        <taxon>Pseudanabaenales</taxon>
        <taxon>Pseudanabaenaceae</taxon>
        <taxon>Pseudanabaena</taxon>
        <taxon>Pseudanabaena cinerea</taxon>
    </lineage>
</organism>
<evidence type="ECO:0000313" key="1">
    <source>
        <dbReference type="EMBL" id="MBD2150405.1"/>
    </source>
</evidence>